<dbReference type="InterPro" id="IPR036388">
    <property type="entry name" value="WH-like_DNA-bd_sf"/>
</dbReference>
<keyword evidence="2" id="KW-0804">Transcription</keyword>
<dbReference type="Pfam" id="PF13185">
    <property type="entry name" value="GAF_2"/>
    <property type="match status" value="1"/>
</dbReference>
<sequence>MMLASLITLLPFEEAAASSLGPPFDVETLASSSLRAASLDEAQLDLGEGPAWDAFRSRRPVHASLAETGSDPGWPFLASSFGLAGVCSVLALPLSFGPLRIGAVTLFASDVEHTDDTAVKLAQSIVALMGRAVSSRALAETQSGAGERDGSLARREVHQATGMILSQTGIAPDDALLILRAYAYSHSRTLRDVAADVVARRLDFSPDHDH</sequence>
<dbReference type="PATRIC" id="fig|33888.3.peg.2051"/>
<proteinExistence type="predicted"/>
<dbReference type="SUPFAM" id="SSF55781">
    <property type="entry name" value="GAF domain-like"/>
    <property type="match status" value="1"/>
</dbReference>
<dbReference type="InterPro" id="IPR029016">
    <property type="entry name" value="GAF-like_dom_sf"/>
</dbReference>
<gene>
    <name evidence="4" type="ORF">A6122_1848</name>
</gene>
<feature type="domain" description="ANTAR" evidence="3">
    <location>
        <begin position="137"/>
        <end position="198"/>
    </location>
</feature>
<dbReference type="InterPro" id="IPR005561">
    <property type="entry name" value="ANTAR"/>
</dbReference>
<accession>A0A160KT87</accession>
<name>A0A160KT87_9MICO</name>
<dbReference type="KEGG" id="rtn:A6122_1848"/>
<dbReference type="AlphaFoldDB" id="A0A160KT87"/>
<dbReference type="PROSITE" id="PS50921">
    <property type="entry name" value="ANTAR"/>
    <property type="match status" value="1"/>
</dbReference>
<reference evidence="4 5" key="1">
    <citation type="submission" date="2016-05" db="EMBL/GenBank/DDBJ databases">
        <title>Complete genome sequence of Rathayibacter tritici NCPPB 1953.</title>
        <authorList>
            <person name="Park J."/>
            <person name="Lee H.-H."/>
            <person name="Lee S.-W."/>
            <person name="Seo Y.-S."/>
        </authorList>
    </citation>
    <scope>NUCLEOTIDE SEQUENCE [LARGE SCALE GENOMIC DNA]</scope>
    <source>
        <strain evidence="4 5">NCPPB 1953</strain>
    </source>
</reference>
<dbReference type="Gene3D" id="1.10.10.10">
    <property type="entry name" value="Winged helix-like DNA-binding domain superfamily/Winged helix DNA-binding domain"/>
    <property type="match status" value="1"/>
</dbReference>
<evidence type="ECO:0000256" key="1">
    <source>
        <dbReference type="ARBA" id="ARBA00023015"/>
    </source>
</evidence>
<evidence type="ECO:0000256" key="2">
    <source>
        <dbReference type="ARBA" id="ARBA00023163"/>
    </source>
</evidence>
<dbReference type="Proteomes" id="UP000077071">
    <property type="component" value="Chromosome"/>
</dbReference>
<dbReference type="InterPro" id="IPR003018">
    <property type="entry name" value="GAF"/>
</dbReference>
<organism evidence="4 5">
    <name type="scientific">Rathayibacter tritici</name>
    <dbReference type="NCBI Taxonomy" id="33888"/>
    <lineage>
        <taxon>Bacteria</taxon>
        <taxon>Bacillati</taxon>
        <taxon>Actinomycetota</taxon>
        <taxon>Actinomycetes</taxon>
        <taxon>Micrococcales</taxon>
        <taxon>Microbacteriaceae</taxon>
        <taxon>Rathayibacter</taxon>
    </lineage>
</organism>
<keyword evidence="5" id="KW-1185">Reference proteome</keyword>
<evidence type="ECO:0000313" key="4">
    <source>
        <dbReference type="EMBL" id="AND16976.1"/>
    </source>
</evidence>
<protein>
    <recommendedName>
        <fullName evidence="3">ANTAR domain-containing protein</fullName>
    </recommendedName>
</protein>
<dbReference type="Gene3D" id="3.30.450.40">
    <property type="match status" value="1"/>
</dbReference>
<keyword evidence="1" id="KW-0805">Transcription regulation</keyword>
<dbReference type="GO" id="GO:0003723">
    <property type="term" value="F:RNA binding"/>
    <property type="evidence" value="ECO:0007669"/>
    <property type="project" value="InterPro"/>
</dbReference>
<dbReference type="STRING" id="33888.A6122_1848"/>
<dbReference type="EMBL" id="CP015515">
    <property type="protein sequence ID" value="AND16976.1"/>
    <property type="molecule type" value="Genomic_DNA"/>
</dbReference>
<evidence type="ECO:0000259" key="3">
    <source>
        <dbReference type="PROSITE" id="PS50921"/>
    </source>
</evidence>
<dbReference type="Pfam" id="PF03861">
    <property type="entry name" value="ANTAR"/>
    <property type="match status" value="1"/>
</dbReference>
<dbReference type="SMART" id="SM01012">
    <property type="entry name" value="ANTAR"/>
    <property type="match status" value="1"/>
</dbReference>
<evidence type="ECO:0000313" key="5">
    <source>
        <dbReference type="Proteomes" id="UP000077071"/>
    </source>
</evidence>